<dbReference type="InterPro" id="IPR041988">
    <property type="entry name" value="Ribosomal_uL24_KOW"/>
</dbReference>
<dbReference type="InterPro" id="IPR005825">
    <property type="entry name" value="Ribosomal_uL24_CS"/>
</dbReference>
<dbReference type="GO" id="GO:0005840">
    <property type="term" value="C:ribosome"/>
    <property type="evidence" value="ECO:0007669"/>
    <property type="project" value="UniProtKB-KW"/>
</dbReference>
<dbReference type="InterPro" id="IPR014722">
    <property type="entry name" value="Rib_uL2_dom2"/>
</dbReference>
<evidence type="ECO:0000313" key="8">
    <source>
        <dbReference type="EMBL" id="OIO65483.1"/>
    </source>
</evidence>
<evidence type="ECO:0000256" key="1">
    <source>
        <dbReference type="ARBA" id="ARBA00010618"/>
    </source>
</evidence>
<dbReference type="Proteomes" id="UP000182693">
    <property type="component" value="Unassembled WGS sequence"/>
</dbReference>
<dbReference type="PANTHER" id="PTHR12903">
    <property type="entry name" value="MITOCHONDRIAL RIBOSOMAL PROTEIN L24"/>
    <property type="match status" value="1"/>
</dbReference>
<dbReference type="InterPro" id="IPR057264">
    <property type="entry name" value="Ribosomal_uL24_C"/>
</dbReference>
<comment type="subunit">
    <text evidence="5">Part of the 50S ribosomal subunit.</text>
</comment>
<dbReference type="GO" id="GO:0019843">
    <property type="term" value="F:rRNA binding"/>
    <property type="evidence" value="ECO:0007669"/>
    <property type="project" value="UniProtKB-UniRule"/>
</dbReference>
<keyword evidence="5" id="KW-0699">rRNA-binding</keyword>
<dbReference type="GO" id="GO:1990904">
    <property type="term" value="C:ribonucleoprotein complex"/>
    <property type="evidence" value="ECO:0007669"/>
    <property type="project" value="UniProtKB-KW"/>
</dbReference>
<dbReference type="NCBIfam" id="TIGR01079">
    <property type="entry name" value="rplX_bact"/>
    <property type="match status" value="1"/>
</dbReference>
<name>A0A1J4XVV5_9BACT</name>
<comment type="function">
    <text evidence="5">One of two assembly initiator proteins, it binds directly to the 5'-end of the 23S rRNA, where it nucleates assembly of the 50S subunit.</text>
</comment>
<evidence type="ECO:0000256" key="5">
    <source>
        <dbReference type="HAMAP-Rule" id="MF_01326"/>
    </source>
</evidence>
<dbReference type="SMART" id="SM00739">
    <property type="entry name" value="KOW"/>
    <property type="match status" value="1"/>
</dbReference>
<evidence type="ECO:0000256" key="4">
    <source>
        <dbReference type="ARBA" id="ARBA00035206"/>
    </source>
</evidence>
<dbReference type="AlphaFoldDB" id="A0A1J4XVV5"/>
<evidence type="ECO:0000259" key="7">
    <source>
        <dbReference type="SMART" id="SM00739"/>
    </source>
</evidence>
<dbReference type="InterPro" id="IPR008991">
    <property type="entry name" value="Translation_prot_SH3-like_sf"/>
</dbReference>
<evidence type="ECO:0000313" key="9">
    <source>
        <dbReference type="Proteomes" id="UP000182693"/>
    </source>
</evidence>
<organism evidence="8 9">
    <name type="scientific">Candidatus Wolfebacteria bacterium CG1_02_39_135</name>
    <dbReference type="NCBI Taxonomy" id="1805425"/>
    <lineage>
        <taxon>Bacteria</taxon>
        <taxon>Candidatus Wolfeibacteriota</taxon>
    </lineage>
</organism>
<protein>
    <recommendedName>
        <fullName evidence="4 5">Large ribosomal subunit protein uL24</fullName>
    </recommendedName>
</protein>
<comment type="similarity">
    <text evidence="1 5 6">Belongs to the universal ribosomal protein uL24 family.</text>
</comment>
<dbReference type="HAMAP" id="MF_01326_B">
    <property type="entry name" value="Ribosomal_uL24_B"/>
    <property type="match status" value="1"/>
</dbReference>
<evidence type="ECO:0000256" key="6">
    <source>
        <dbReference type="RuleBase" id="RU003477"/>
    </source>
</evidence>
<dbReference type="GO" id="GO:0003735">
    <property type="term" value="F:structural constituent of ribosome"/>
    <property type="evidence" value="ECO:0007669"/>
    <property type="project" value="InterPro"/>
</dbReference>
<keyword evidence="2 5" id="KW-0689">Ribosomal protein</keyword>
<evidence type="ECO:0000256" key="2">
    <source>
        <dbReference type="ARBA" id="ARBA00022980"/>
    </source>
</evidence>
<reference evidence="8 9" key="1">
    <citation type="journal article" date="2016" name="Environ. Microbiol.">
        <title>Genomic resolution of a cold subsurface aquifer community provides metabolic insights for novel microbes adapted to high CO concentrations.</title>
        <authorList>
            <person name="Probst A.J."/>
            <person name="Castelle C.J."/>
            <person name="Singh A."/>
            <person name="Brown C.T."/>
            <person name="Anantharaman K."/>
            <person name="Sharon I."/>
            <person name="Hug L.A."/>
            <person name="Burstein D."/>
            <person name="Emerson J.B."/>
            <person name="Thomas B.C."/>
            <person name="Banfield J.F."/>
        </authorList>
    </citation>
    <scope>NUCLEOTIDE SEQUENCE [LARGE SCALE GENOMIC DNA]</scope>
    <source>
        <strain evidence="8">CG1_02_39_135</strain>
    </source>
</reference>
<dbReference type="PROSITE" id="PS01108">
    <property type="entry name" value="RIBOSOMAL_L24"/>
    <property type="match status" value="1"/>
</dbReference>
<dbReference type="InterPro" id="IPR005824">
    <property type="entry name" value="KOW"/>
</dbReference>
<dbReference type="Pfam" id="PF17136">
    <property type="entry name" value="ribosomal_L24"/>
    <property type="match status" value="1"/>
</dbReference>
<dbReference type="InterPro" id="IPR003256">
    <property type="entry name" value="Ribosomal_uL24"/>
</dbReference>
<sequence length="101" mass="11184">MKIIKGDTVKIITGKDKGKTGKILKVLLKKNSILIEGLNLYKKHVRPKHQGEKGEMVLVPRPIDVSNVMLVCPNCGQAVKIGYRFDAERKLRICKKCGAAA</sequence>
<keyword evidence="3 5" id="KW-0687">Ribonucleoprotein</keyword>
<dbReference type="EMBL" id="MNWX01000017">
    <property type="protein sequence ID" value="OIO65483.1"/>
    <property type="molecule type" value="Genomic_DNA"/>
</dbReference>
<dbReference type="Pfam" id="PF00467">
    <property type="entry name" value="KOW"/>
    <property type="match status" value="1"/>
</dbReference>
<dbReference type="CDD" id="cd06089">
    <property type="entry name" value="KOW_RPL26"/>
    <property type="match status" value="1"/>
</dbReference>
<dbReference type="STRING" id="1805425.AUJ30_00900"/>
<feature type="domain" description="KOW" evidence="7">
    <location>
        <begin position="2"/>
        <end position="29"/>
    </location>
</feature>
<comment type="function">
    <text evidence="5">One of the proteins that surrounds the polypeptide exit tunnel on the outside of the subunit.</text>
</comment>
<evidence type="ECO:0000256" key="3">
    <source>
        <dbReference type="ARBA" id="ARBA00023274"/>
    </source>
</evidence>
<dbReference type="GO" id="GO:0006412">
    <property type="term" value="P:translation"/>
    <property type="evidence" value="ECO:0007669"/>
    <property type="project" value="UniProtKB-UniRule"/>
</dbReference>
<keyword evidence="5" id="KW-0694">RNA-binding</keyword>
<accession>A0A1J4XVV5</accession>
<gene>
    <name evidence="5" type="primary">rplX</name>
    <name evidence="8" type="ORF">AUJ30_00900</name>
</gene>
<dbReference type="Gene3D" id="2.30.30.30">
    <property type="match status" value="1"/>
</dbReference>
<proteinExistence type="inferred from homology"/>
<dbReference type="SUPFAM" id="SSF50104">
    <property type="entry name" value="Translation proteins SH3-like domain"/>
    <property type="match status" value="1"/>
</dbReference>
<comment type="caution">
    <text evidence="8">The sequence shown here is derived from an EMBL/GenBank/DDBJ whole genome shotgun (WGS) entry which is preliminary data.</text>
</comment>